<dbReference type="GeneID" id="28249261"/>
<accession>A0A1B1A0W6</accession>
<dbReference type="GO" id="GO:0006355">
    <property type="term" value="P:regulation of DNA-templated transcription"/>
    <property type="evidence" value="ECO:0007669"/>
    <property type="project" value="InterPro"/>
</dbReference>
<proteinExistence type="inferred from homology"/>
<dbReference type="KEGG" id="rmb:K529_005475"/>
<dbReference type="PANTHER" id="PTHR36582:SF2">
    <property type="entry name" value="ANTITOXIN PARD"/>
    <property type="match status" value="1"/>
</dbReference>
<comment type="similarity">
    <text evidence="1">Belongs to the ParD antitoxin family.</text>
</comment>
<protein>
    <submittedName>
        <fullName evidence="3">Uncharacterized protein</fullName>
    </submittedName>
</protein>
<organism evidence="3 4">
    <name type="scientific">Tritonibacter mobilis F1926</name>
    <dbReference type="NCBI Taxonomy" id="1265309"/>
    <lineage>
        <taxon>Bacteria</taxon>
        <taxon>Pseudomonadati</taxon>
        <taxon>Pseudomonadota</taxon>
        <taxon>Alphaproteobacteria</taxon>
        <taxon>Rhodobacterales</taxon>
        <taxon>Paracoccaceae</taxon>
        <taxon>Tritonibacter</taxon>
    </lineage>
</organism>
<dbReference type="RefSeq" id="WP_005624140.1">
    <property type="nucleotide sequence ID" value="NZ_CP015230.1"/>
</dbReference>
<dbReference type="Gene3D" id="6.10.10.120">
    <property type="entry name" value="Antitoxin ParD1-like"/>
    <property type="match status" value="1"/>
</dbReference>
<dbReference type="Pfam" id="PF03693">
    <property type="entry name" value="ParD_antitoxin"/>
    <property type="match status" value="1"/>
</dbReference>
<evidence type="ECO:0000256" key="1">
    <source>
        <dbReference type="ARBA" id="ARBA00008580"/>
    </source>
</evidence>
<dbReference type="AlphaFoldDB" id="A0A1B1A0W6"/>
<dbReference type="InterPro" id="IPR022789">
    <property type="entry name" value="ParD"/>
</dbReference>
<dbReference type="OrthoDB" id="9815501at2"/>
<dbReference type="Proteomes" id="UP000013243">
    <property type="component" value="Chromosome"/>
</dbReference>
<sequence>MNFSLGKRWEDYVSQQVKSGVFNNASEVMRDALRRQEESFLKLEQLRAEVHKGLSSIERGDYRKISQDEIEEKALQQRSDT</sequence>
<dbReference type="SUPFAM" id="SSF47598">
    <property type="entry name" value="Ribbon-helix-helix"/>
    <property type="match status" value="1"/>
</dbReference>
<dbReference type="InterPro" id="IPR010985">
    <property type="entry name" value="Ribbon_hlx_hlx"/>
</dbReference>
<evidence type="ECO:0000313" key="3">
    <source>
        <dbReference type="EMBL" id="ANP40212.1"/>
    </source>
</evidence>
<dbReference type="STRING" id="1265309.K529_005475"/>
<gene>
    <name evidence="3" type="ORF">K529_005475</name>
</gene>
<evidence type="ECO:0000313" key="4">
    <source>
        <dbReference type="Proteomes" id="UP000013243"/>
    </source>
</evidence>
<dbReference type="NCBIfam" id="TIGR02606">
    <property type="entry name" value="antidote_CC2985"/>
    <property type="match status" value="1"/>
</dbReference>
<dbReference type="InterPro" id="IPR038296">
    <property type="entry name" value="ParD_sf"/>
</dbReference>
<evidence type="ECO:0000256" key="2">
    <source>
        <dbReference type="ARBA" id="ARBA00022649"/>
    </source>
</evidence>
<dbReference type="EMBL" id="CP015230">
    <property type="protein sequence ID" value="ANP40212.1"/>
    <property type="molecule type" value="Genomic_DNA"/>
</dbReference>
<reference evidence="3 4" key="1">
    <citation type="journal article" date="2016" name="ISME J.">
        <title>Global occurrence and heterogeneity of the Roseobacter-clade species Ruegeria mobilis.</title>
        <authorList>
            <person name="Sonnenschein E."/>
            <person name="Gram L."/>
        </authorList>
    </citation>
    <scope>NUCLEOTIDE SEQUENCE [LARGE SCALE GENOMIC DNA]</scope>
    <source>
        <strain evidence="3 4">F1926</strain>
    </source>
</reference>
<keyword evidence="2" id="KW-1277">Toxin-antitoxin system</keyword>
<name>A0A1B1A0W6_9RHOB</name>
<dbReference type="PANTHER" id="PTHR36582">
    <property type="entry name" value="ANTITOXIN PARD"/>
    <property type="match status" value="1"/>
</dbReference>